<keyword evidence="1" id="KW-0812">Transmembrane</keyword>
<feature type="transmembrane region" description="Helical" evidence="1">
    <location>
        <begin position="140"/>
        <end position="160"/>
    </location>
</feature>
<feature type="transmembrane region" description="Helical" evidence="1">
    <location>
        <begin position="166"/>
        <end position="186"/>
    </location>
</feature>
<evidence type="ECO:0000313" key="2">
    <source>
        <dbReference type="Proteomes" id="UP000050795"/>
    </source>
</evidence>
<keyword evidence="2" id="KW-1185">Reference proteome</keyword>
<accession>A0AA85J390</accession>
<feature type="transmembrane region" description="Helical" evidence="1">
    <location>
        <begin position="107"/>
        <end position="128"/>
    </location>
</feature>
<evidence type="ECO:0000256" key="1">
    <source>
        <dbReference type="SAM" id="Phobius"/>
    </source>
</evidence>
<keyword evidence="1" id="KW-1133">Transmembrane helix</keyword>
<organism evidence="2 3">
    <name type="scientific">Trichobilharzia regenti</name>
    <name type="common">Nasal bird schistosome</name>
    <dbReference type="NCBI Taxonomy" id="157069"/>
    <lineage>
        <taxon>Eukaryota</taxon>
        <taxon>Metazoa</taxon>
        <taxon>Spiralia</taxon>
        <taxon>Lophotrochozoa</taxon>
        <taxon>Platyhelminthes</taxon>
        <taxon>Trematoda</taxon>
        <taxon>Digenea</taxon>
        <taxon>Strigeidida</taxon>
        <taxon>Schistosomatoidea</taxon>
        <taxon>Schistosomatidae</taxon>
        <taxon>Trichobilharzia</taxon>
    </lineage>
</organism>
<dbReference type="WBParaSite" id="TREG1_127490.3">
    <property type="protein sequence ID" value="TREG1_127490.3"/>
    <property type="gene ID" value="TREG1_127490"/>
</dbReference>
<sequence length="212" mass="23138">MNEKVKDINLPSTAAQTCLKKYIIFTCLMVLVTVITTTCVATIEALRYLYDTFYMALGFLVLGAIPVSLLFIIEKVRTTFPLNEVLISISVLLWSFTLPAVTKSMGFLIFAPWGITVILAVVAVIIGYKTVKQSAKVSIILLGIAGGTTLLDIILLIALRLANHELIAVILSGIILALAALIVLYLTGQGIKRCNNETTKTLLPLWLALITW</sequence>
<keyword evidence="1" id="KW-0472">Membrane</keyword>
<protein>
    <submittedName>
        <fullName evidence="3">Uncharacterized protein</fullName>
    </submittedName>
</protein>
<feature type="transmembrane region" description="Helical" evidence="1">
    <location>
        <begin position="85"/>
        <end position="101"/>
    </location>
</feature>
<proteinExistence type="predicted"/>
<reference evidence="2" key="1">
    <citation type="submission" date="2022-06" db="EMBL/GenBank/DDBJ databases">
        <authorList>
            <person name="Berger JAMES D."/>
            <person name="Berger JAMES D."/>
        </authorList>
    </citation>
    <scope>NUCLEOTIDE SEQUENCE [LARGE SCALE GENOMIC DNA]</scope>
</reference>
<dbReference type="AlphaFoldDB" id="A0AA85J390"/>
<feature type="transmembrane region" description="Helical" evidence="1">
    <location>
        <begin position="52"/>
        <end position="73"/>
    </location>
</feature>
<reference evidence="3" key="2">
    <citation type="submission" date="2023-11" db="UniProtKB">
        <authorList>
            <consortium name="WormBaseParasite"/>
        </authorList>
    </citation>
    <scope>IDENTIFICATION</scope>
</reference>
<dbReference type="Proteomes" id="UP000050795">
    <property type="component" value="Unassembled WGS sequence"/>
</dbReference>
<evidence type="ECO:0000313" key="3">
    <source>
        <dbReference type="WBParaSite" id="TREG1_127490.3"/>
    </source>
</evidence>
<feature type="transmembrane region" description="Helical" evidence="1">
    <location>
        <begin position="22"/>
        <end position="46"/>
    </location>
</feature>
<name>A0AA85J390_TRIRE</name>